<protein>
    <submittedName>
        <fullName evidence="1">Uncharacterized protein</fullName>
    </submittedName>
</protein>
<reference evidence="1" key="1">
    <citation type="submission" date="2021-04" db="EMBL/GenBank/DDBJ databases">
        <title>Genome seq and assembly of Streptomyces sp. RG38.</title>
        <authorList>
            <person name="Chhetri G."/>
        </authorList>
    </citation>
    <scope>NUCLEOTIDE SEQUENCE</scope>
    <source>
        <strain evidence="1">RG38</strain>
    </source>
</reference>
<dbReference type="RefSeq" id="WP_210872325.1">
    <property type="nucleotide sequence ID" value="NZ_JAGPNL010000003.1"/>
</dbReference>
<gene>
    <name evidence="1" type="ORF">J5Y05_14535</name>
</gene>
<organism evidence="1 2">
    <name type="scientific">Streptomyces tagetis</name>
    <dbReference type="NCBI Taxonomy" id="2820809"/>
    <lineage>
        <taxon>Bacteria</taxon>
        <taxon>Bacillati</taxon>
        <taxon>Actinomycetota</taxon>
        <taxon>Actinomycetes</taxon>
        <taxon>Kitasatosporales</taxon>
        <taxon>Streptomycetaceae</taxon>
        <taxon>Streptomyces</taxon>
    </lineage>
</organism>
<sequence length="902" mass="96443">MAFPEEPLGLRAEMLIDGVWTDFTKDVYTRAPITHQRGVRNEGTVADPASVPLTINNRSGKYSPRNPMSPYYGKIGRNTRVRLTLPGGTPRMVLPPGSISRASTPDTASINVASIDVRIEVNLTNWDAGQTVELCGKYSITGLGRAWLMLITDQRRLAFRRSIDGTGNEEYASTQTIPFNPGRMALRSTWHGPTGIYTHYIAPSITGPWTQLGAPSFPGTPGSLFPSTAPLEIGDVAALGFASPQGSVYAAQLRNGIDGPIAVDVDFTALEVGAASFTDRTGLPWTLAGGATISDREVRFLGEISEWPQQWAPSGADAWVPVQAAGILRRLGRGTKSLDSALRRRIPSYEPMAYWPMEEGENASRAYSPIAGVDPLSMAQVQWAADSSLPSSGPLPTIQVRDGAGFMSGLVRNGSWTSLPGWSVHWLYRMPQVPASRRTFMMMRSTGTVRDWYVQSGPDHSRVLGMGYDENTIVDVLIGTSTDIYGDWVKCSFSVEQEGANVRWRVVWSTITGDAGGYTDTVPGVTGRPTGVSSPPGGFSADLNGMAIGHIGVWPVASTGAYTNAMNAWSGETAGARMLRLASEEGIPVKVTGAGNTEPVGYQGLAPVLDLVRTAATADGGLLTEDPTALRLLYRPRSTLYSQAPALVLDYAAGQIAAPLDPVDDDTNIRNDITVSRDQGSSTRAVLASGPLSVQDPPDGVGVYDDSLTLSLATDEQTVPLAHWELHLGTWDEPRYPAVTVNLHRHPELIPAVLALREGDVIRLVNMPKWLAPDDVDLMYLGLKETLLPRKWTVTFDCVPAGPWWVGIVGHGGLGRVDTDGSQLAGAVSATASSLPVAVTAGALWQFESPFEVRVGGEVMRVTGITGASPQTFTVVRSVNGIKKPHSAGALLRLATPSVVAL</sequence>
<keyword evidence="2" id="KW-1185">Reference proteome</keyword>
<dbReference type="AlphaFoldDB" id="A0A940XCC7"/>
<accession>A0A940XCC7</accession>
<evidence type="ECO:0000313" key="1">
    <source>
        <dbReference type="EMBL" id="MBQ0827718.1"/>
    </source>
</evidence>
<proteinExistence type="predicted"/>
<comment type="caution">
    <text evidence="1">The sequence shown here is derived from an EMBL/GenBank/DDBJ whole genome shotgun (WGS) entry which is preliminary data.</text>
</comment>
<evidence type="ECO:0000313" key="2">
    <source>
        <dbReference type="Proteomes" id="UP000677875"/>
    </source>
</evidence>
<dbReference type="EMBL" id="JAGPNL010000003">
    <property type="protein sequence ID" value="MBQ0827718.1"/>
    <property type="molecule type" value="Genomic_DNA"/>
</dbReference>
<dbReference type="Proteomes" id="UP000677875">
    <property type="component" value="Unassembled WGS sequence"/>
</dbReference>
<name>A0A940XCC7_9ACTN</name>